<reference evidence="2 3" key="1">
    <citation type="journal article" date="2011" name="J. Bacteriol.">
        <title>Genome sequence of the halotolerant marine bacterium Myxococcus fulvus HW-1.</title>
        <authorList>
            <person name="Li Z.F."/>
            <person name="Li X."/>
            <person name="Liu H."/>
            <person name="Liu X."/>
            <person name="Han K."/>
            <person name="Wu Z.H."/>
            <person name="Hu W."/>
            <person name="Li F.F."/>
            <person name="Li Y.Z."/>
        </authorList>
    </citation>
    <scope>NUCLEOTIDE SEQUENCE [LARGE SCALE GENOMIC DNA]</scope>
    <source>
        <strain evidence="3">ATCC BAA-855 / HW-1</strain>
    </source>
</reference>
<dbReference type="AlphaFoldDB" id="F8CKQ4"/>
<protein>
    <submittedName>
        <fullName evidence="2">Uncharacterized protein</fullName>
    </submittedName>
</protein>
<accession>F8CKQ4</accession>
<evidence type="ECO:0000313" key="2">
    <source>
        <dbReference type="EMBL" id="AEI62719.1"/>
    </source>
</evidence>
<dbReference type="STRING" id="483219.LILAB_03970"/>
<proteinExistence type="predicted"/>
<dbReference type="HOGENOM" id="CLU_3390386_0_0_7"/>
<dbReference type="Proteomes" id="UP000000488">
    <property type="component" value="Chromosome"/>
</dbReference>
<feature type="compositionally biased region" description="Basic and acidic residues" evidence="1">
    <location>
        <begin position="12"/>
        <end position="32"/>
    </location>
</feature>
<evidence type="ECO:0000256" key="1">
    <source>
        <dbReference type="SAM" id="MobiDB-lite"/>
    </source>
</evidence>
<organism evidence="2 3">
    <name type="scientific">Myxococcus fulvus (strain ATCC BAA-855 / HW-1)</name>
    <dbReference type="NCBI Taxonomy" id="483219"/>
    <lineage>
        <taxon>Bacteria</taxon>
        <taxon>Pseudomonadati</taxon>
        <taxon>Myxococcota</taxon>
        <taxon>Myxococcia</taxon>
        <taxon>Myxococcales</taxon>
        <taxon>Cystobacterineae</taxon>
        <taxon>Myxococcaceae</taxon>
        <taxon>Myxococcus</taxon>
    </lineage>
</organism>
<feature type="region of interest" description="Disordered" evidence="1">
    <location>
        <begin position="1"/>
        <end position="32"/>
    </location>
</feature>
<sequence length="32" mass="3811">MDDTDNTYSPYHDTRQPRASDGVIRDMEFTEF</sequence>
<dbReference type="EMBL" id="CP002830">
    <property type="protein sequence ID" value="AEI62719.1"/>
    <property type="molecule type" value="Genomic_DNA"/>
</dbReference>
<dbReference type="KEGG" id="mfu:LILAB_03970"/>
<name>F8CKQ4_MYXFH</name>
<evidence type="ECO:0000313" key="3">
    <source>
        <dbReference type="Proteomes" id="UP000000488"/>
    </source>
</evidence>
<gene>
    <name evidence="2" type="ordered locus">LILAB_03970</name>
</gene>